<organism evidence="4">
    <name type="scientific">Haemonchus placei</name>
    <name type="common">Barber's pole worm</name>
    <dbReference type="NCBI Taxonomy" id="6290"/>
    <lineage>
        <taxon>Eukaryota</taxon>
        <taxon>Metazoa</taxon>
        <taxon>Ecdysozoa</taxon>
        <taxon>Nematoda</taxon>
        <taxon>Chromadorea</taxon>
        <taxon>Rhabditida</taxon>
        <taxon>Rhabditina</taxon>
        <taxon>Rhabditomorpha</taxon>
        <taxon>Strongyloidea</taxon>
        <taxon>Trichostrongylidae</taxon>
        <taxon>Haemonchus</taxon>
    </lineage>
</organism>
<gene>
    <name evidence="2" type="ORF">HPLM_LOCUS20532</name>
</gene>
<dbReference type="AlphaFoldDB" id="A0A0N4X848"/>
<accession>A0A0N4X848</accession>
<evidence type="ECO:0000313" key="3">
    <source>
        <dbReference type="Proteomes" id="UP000268014"/>
    </source>
</evidence>
<reference evidence="2 3" key="2">
    <citation type="submission" date="2018-11" db="EMBL/GenBank/DDBJ databases">
        <authorList>
            <consortium name="Pathogen Informatics"/>
        </authorList>
    </citation>
    <scope>NUCLEOTIDE SEQUENCE [LARGE SCALE GENOMIC DNA]</scope>
    <source>
        <strain evidence="2 3">MHpl1</strain>
    </source>
</reference>
<feature type="compositionally biased region" description="Basic residues" evidence="1">
    <location>
        <begin position="125"/>
        <end position="138"/>
    </location>
</feature>
<dbReference type="EMBL" id="UZAF01022312">
    <property type="protein sequence ID" value="VDO84455.1"/>
    <property type="molecule type" value="Genomic_DNA"/>
</dbReference>
<dbReference type="WBParaSite" id="HPLM_0002054001-mRNA-1">
    <property type="protein sequence ID" value="HPLM_0002054001-mRNA-1"/>
    <property type="gene ID" value="HPLM_0002054001"/>
</dbReference>
<sequence>MIVVNGPRSSGLNSWDRRNEKARNHFNGYVDTYPAFLSQLHYLIPSEPGVLSSAMASLKVGLVHDQTRLWTVDQAIESYGFLRHKVEELARSRQDSEYLRPRGNPSVVAHTQSSGGPAIKDGRISKRHSKRVEKRKLRSLQLATEKKLDELSME</sequence>
<feature type="region of interest" description="Disordered" evidence="1">
    <location>
        <begin position="92"/>
        <end position="138"/>
    </location>
</feature>
<dbReference type="OrthoDB" id="5866377at2759"/>
<protein>
    <submittedName>
        <fullName evidence="4">Homeobox domain-containing protein</fullName>
    </submittedName>
</protein>
<evidence type="ECO:0000256" key="1">
    <source>
        <dbReference type="SAM" id="MobiDB-lite"/>
    </source>
</evidence>
<keyword evidence="3" id="KW-1185">Reference proteome</keyword>
<name>A0A0N4X848_HAEPC</name>
<evidence type="ECO:0000313" key="2">
    <source>
        <dbReference type="EMBL" id="VDO84455.1"/>
    </source>
</evidence>
<dbReference type="Proteomes" id="UP000268014">
    <property type="component" value="Unassembled WGS sequence"/>
</dbReference>
<proteinExistence type="predicted"/>
<reference evidence="4" key="1">
    <citation type="submission" date="2017-02" db="UniProtKB">
        <authorList>
            <consortium name="WormBaseParasite"/>
        </authorList>
    </citation>
    <scope>IDENTIFICATION</scope>
</reference>
<evidence type="ECO:0000313" key="4">
    <source>
        <dbReference type="WBParaSite" id="HPLM_0002054001-mRNA-1"/>
    </source>
</evidence>